<dbReference type="InterPro" id="IPR005069">
    <property type="entry name" value="Nucl-diP-sugar_transferase"/>
</dbReference>
<evidence type="ECO:0000259" key="5">
    <source>
        <dbReference type="Pfam" id="PF03407"/>
    </source>
</evidence>
<dbReference type="InterPro" id="IPR029044">
    <property type="entry name" value="Nucleotide-diphossugar_trans"/>
</dbReference>
<dbReference type="InterPro" id="IPR008630">
    <property type="entry name" value="Glyco_trans_34"/>
</dbReference>
<evidence type="ECO:0000256" key="4">
    <source>
        <dbReference type="ARBA" id="ARBA00022679"/>
    </source>
</evidence>
<dbReference type="GO" id="GO:0016757">
    <property type="term" value="F:glycosyltransferase activity"/>
    <property type="evidence" value="ECO:0007669"/>
    <property type="project" value="UniProtKB-KW"/>
</dbReference>
<proteinExistence type="inferred from homology"/>
<dbReference type="PANTHER" id="PTHR31306">
    <property type="entry name" value="ALPHA-1,6-MANNOSYLTRANSFERASE MNN11-RELATED"/>
    <property type="match status" value="1"/>
</dbReference>
<evidence type="ECO:0000313" key="8">
    <source>
        <dbReference type="Proteomes" id="UP000799538"/>
    </source>
</evidence>
<feature type="domain" description="Nucleotide-diphospho-sugar transferase" evidence="5">
    <location>
        <begin position="197"/>
        <end position="372"/>
    </location>
</feature>
<dbReference type="EMBL" id="ML992520">
    <property type="protein sequence ID" value="KAF2219089.1"/>
    <property type="molecule type" value="Genomic_DNA"/>
</dbReference>
<dbReference type="EMBL" id="ML992518">
    <property type="protein sequence ID" value="KAF2219215.1"/>
    <property type="molecule type" value="Genomic_DNA"/>
</dbReference>
<dbReference type="PANTHER" id="PTHR31306:SF3">
    <property type="entry name" value="NUCLEOTIDE-DIPHOSPHO-SUGAR TRANSFERASE DOMAIN-CONTAINING PROTEIN"/>
    <property type="match status" value="1"/>
</dbReference>
<organism evidence="6 8">
    <name type="scientific">Elsinoe ampelina</name>
    <dbReference type="NCBI Taxonomy" id="302913"/>
    <lineage>
        <taxon>Eukaryota</taxon>
        <taxon>Fungi</taxon>
        <taxon>Dikarya</taxon>
        <taxon>Ascomycota</taxon>
        <taxon>Pezizomycotina</taxon>
        <taxon>Dothideomycetes</taxon>
        <taxon>Dothideomycetidae</taxon>
        <taxon>Myriangiales</taxon>
        <taxon>Elsinoaceae</taxon>
        <taxon>Elsinoe</taxon>
    </lineage>
</organism>
<comment type="similarity">
    <text evidence="2">Belongs to the glycosyltransferase 77 family.</text>
</comment>
<dbReference type="Proteomes" id="UP000799538">
    <property type="component" value="Unassembled WGS sequence"/>
</dbReference>
<dbReference type="AlphaFoldDB" id="A0A6A6G0B1"/>
<evidence type="ECO:0000313" key="7">
    <source>
        <dbReference type="EMBL" id="KAF2219215.1"/>
    </source>
</evidence>
<keyword evidence="8" id="KW-1185">Reference proteome</keyword>
<dbReference type="GO" id="GO:0006487">
    <property type="term" value="P:protein N-linked glycosylation"/>
    <property type="evidence" value="ECO:0007669"/>
    <property type="project" value="TreeGrafter"/>
</dbReference>
<dbReference type="Pfam" id="PF03407">
    <property type="entry name" value="Nucleotid_trans"/>
    <property type="match status" value="1"/>
</dbReference>
<reference evidence="8" key="1">
    <citation type="journal article" date="2020" name="Stud. Mycol.">
        <title>101 Dothideomycetes genomes: A test case for predicting lifestyles and emergence of pathogens.</title>
        <authorList>
            <person name="Haridas S."/>
            <person name="Albert R."/>
            <person name="Binder M."/>
            <person name="Bloem J."/>
            <person name="LaButti K."/>
            <person name="Salamov A."/>
            <person name="Andreopoulos B."/>
            <person name="Baker S."/>
            <person name="Barry K."/>
            <person name="Bills G."/>
            <person name="Bluhm B."/>
            <person name="Cannon C."/>
            <person name="Castanera R."/>
            <person name="Culley D."/>
            <person name="Daum C."/>
            <person name="Ezra D."/>
            <person name="Gonzalez J."/>
            <person name="Henrissat B."/>
            <person name="Kuo A."/>
            <person name="Liang C."/>
            <person name="Lipzen A."/>
            <person name="Lutzoni F."/>
            <person name="Magnuson J."/>
            <person name="Mondo S."/>
            <person name="Nolan M."/>
            <person name="Ohm R."/>
            <person name="Pangilinan J."/>
            <person name="Park H.-J."/>
            <person name="Ramirez L."/>
            <person name="Alfaro M."/>
            <person name="Sun H."/>
            <person name="Tritt A."/>
            <person name="Yoshinaga Y."/>
            <person name="Zwiers L.-H."/>
            <person name="Turgeon B."/>
            <person name="Goodwin S."/>
            <person name="Spatafora J."/>
            <person name="Crous P."/>
            <person name="Grigoriev I."/>
        </authorList>
    </citation>
    <scope>NUCLEOTIDE SEQUENCE [LARGE SCALE GENOMIC DNA]</scope>
    <source>
        <strain evidence="8">CECT 20119</strain>
    </source>
</reference>
<dbReference type="Gene3D" id="3.90.550.10">
    <property type="entry name" value="Spore Coat Polysaccharide Biosynthesis Protein SpsA, Chain A"/>
    <property type="match status" value="1"/>
</dbReference>
<sequence>MMKGMYEPLDVAHKKTFTPDDDEPSAFVDDEMLRNASRRAKSQQRNLHGYGNIFDQIDRRAEVLLGRLSTSTKLAIFVPILLSAVLSPMLLIMQNTRLTALSSDIPAMLKQMPWNPSMLPPYPVLDQFRERADFSSSRFPTPLGGKVVLLDVDTRPWSIPDASNMTQISYGRANHWLYAKMHGYDYKYVQAPELPGEIRQTWVKVDAIRKVLLEGYQFIVFTDYDIVFPHLKIPIEWFLDFWNVTPEIILTVGSVPNRTDKYDQFHRHLSINTGFMIIQNAPHALDMLKDWAECPSEVKYPGCAQWKMKLSNEQNAYADYVRYTYPNTTRDIECDQVTSSEFMTMPRAKKCRGTLIQHFWSKKDEVKNAVQASIANLIFPEVVREMKDTVVPHIE</sequence>
<keyword evidence="4" id="KW-0808">Transferase</keyword>
<evidence type="ECO:0000256" key="1">
    <source>
        <dbReference type="ARBA" id="ARBA00005664"/>
    </source>
</evidence>
<protein>
    <recommendedName>
        <fullName evidence="5">Nucleotide-diphospho-sugar transferase domain-containing protein</fullName>
    </recommendedName>
</protein>
<dbReference type="GO" id="GO:0000139">
    <property type="term" value="C:Golgi membrane"/>
    <property type="evidence" value="ECO:0007669"/>
    <property type="project" value="TreeGrafter"/>
</dbReference>
<dbReference type="OrthoDB" id="3763672at2759"/>
<evidence type="ECO:0000256" key="2">
    <source>
        <dbReference type="ARBA" id="ARBA00007033"/>
    </source>
</evidence>
<accession>A0A6A6G0B1</accession>
<gene>
    <name evidence="7" type="ORF">BDZ85DRAFT_225272</name>
    <name evidence="6" type="ORF">BDZ85DRAFT_225488</name>
</gene>
<evidence type="ECO:0000313" key="6">
    <source>
        <dbReference type="EMBL" id="KAF2219089.1"/>
    </source>
</evidence>
<comment type="similarity">
    <text evidence="1">Belongs to the glycosyltransferase 34 family.</text>
</comment>
<name>A0A6A6G0B1_9PEZI</name>
<reference evidence="6" key="2">
    <citation type="journal article" date="2020" name="Stud. Mycol.">
        <title>101 Dothideomycetes genomes: a test case for predicting lifestyles and emergence of pathogens.</title>
        <authorList>
            <person name="Haridas S."/>
            <person name="Albert R."/>
            <person name="Binder M."/>
            <person name="Bloem J."/>
            <person name="Labutti K."/>
            <person name="Salamov A."/>
            <person name="Andreopoulos B."/>
            <person name="Baker S."/>
            <person name="Barry K."/>
            <person name="Bills G."/>
            <person name="Bluhm B."/>
            <person name="Cannon C."/>
            <person name="Castanera R."/>
            <person name="Culley D."/>
            <person name="Daum C."/>
            <person name="Ezra D."/>
            <person name="Gonzalez J."/>
            <person name="Henrissat B."/>
            <person name="Kuo A."/>
            <person name="Liang C."/>
            <person name="Lipzen A."/>
            <person name="Lutzoni F."/>
            <person name="Magnuson J."/>
            <person name="Mondo S."/>
            <person name="Nolan M."/>
            <person name="Ohm R."/>
            <person name="Pangilinan J."/>
            <person name="Park H.-J."/>
            <person name="Ramirez L."/>
            <person name="Alfaro M."/>
            <person name="Sun H."/>
            <person name="Tritt A."/>
            <person name="Yoshinaga Y."/>
            <person name="Zwiers L.-H."/>
            <person name="Turgeon B."/>
            <person name="Goodwin S."/>
            <person name="Spatafora J."/>
            <person name="Crous P."/>
            <person name="Grigoriev I."/>
        </authorList>
    </citation>
    <scope>NUCLEOTIDE SEQUENCE</scope>
    <source>
        <strain evidence="6">CECT 20119</strain>
    </source>
</reference>
<keyword evidence="3" id="KW-0328">Glycosyltransferase</keyword>
<evidence type="ECO:0000256" key="3">
    <source>
        <dbReference type="ARBA" id="ARBA00022676"/>
    </source>
</evidence>